<sequence length="313" mass="32410">MDEPNHADQPPAPASAPASSSPTSVHDPAGVAPDQDPTQLLTKLFAGATLAVPTDNAPDHRIHQTPPAAAGAPVVSPAPGHDPDVTSDSAAGPIARILRSMMAKGNAPLATPPLNTFAPPPPSASPASFPMAAGHDPGAASHRDAIIELLAKLVGEGEPTTSMRPVPVPVGPPRRNRAAVRNIIRERAILAAGGGGVGVGATESAARRREGRRLFSLPTDYLRAGQESRERRRRRAAVRRNVRVLLSIHEDRASERGLSAMMARLATMEPVAPAAGDGGAATVSAASADAPSPMTEHDELGELMDKMELSFKD</sequence>
<feature type="compositionally biased region" description="Low complexity" evidence="1">
    <location>
        <begin position="66"/>
        <end position="79"/>
    </location>
</feature>
<name>A0ABC9C3L8_9POAL</name>
<proteinExistence type="predicted"/>
<keyword evidence="3" id="KW-1185">Reference proteome</keyword>
<feature type="region of interest" description="Disordered" evidence="1">
    <location>
        <begin position="1"/>
        <end position="40"/>
    </location>
</feature>
<evidence type="ECO:0000313" key="2">
    <source>
        <dbReference type="EMBL" id="CAL5014051.1"/>
    </source>
</evidence>
<feature type="region of interest" description="Disordered" evidence="1">
    <location>
        <begin position="275"/>
        <end position="298"/>
    </location>
</feature>
<feature type="compositionally biased region" description="Low complexity" evidence="1">
    <location>
        <begin position="275"/>
        <end position="293"/>
    </location>
</feature>
<organism evidence="2 3">
    <name type="scientific">Urochloa decumbens</name>
    <dbReference type="NCBI Taxonomy" id="240449"/>
    <lineage>
        <taxon>Eukaryota</taxon>
        <taxon>Viridiplantae</taxon>
        <taxon>Streptophyta</taxon>
        <taxon>Embryophyta</taxon>
        <taxon>Tracheophyta</taxon>
        <taxon>Spermatophyta</taxon>
        <taxon>Magnoliopsida</taxon>
        <taxon>Liliopsida</taxon>
        <taxon>Poales</taxon>
        <taxon>Poaceae</taxon>
        <taxon>PACMAD clade</taxon>
        <taxon>Panicoideae</taxon>
        <taxon>Panicodae</taxon>
        <taxon>Paniceae</taxon>
        <taxon>Melinidinae</taxon>
        <taxon>Urochloa</taxon>
    </lineage>
</organism>
<accession>A0ABC9C3L8</accession>
<evidence type="ECO:0000313" key="3">
    <source>
        <dbReference type="Proteomes" id="UP001497457"/>
    </source>
</evidence>
<feature type="region of interest" description="Disordered" evidence="1">
    <location>
        <begin position="52"/>
        <end position="89"/>
    </location>
</feature>
<dbReference type="AlphaFoldDB" id="A0ABC9C3L8"/>
<dbReference type="EMBL" id="OZ075138">
    <property type="protein sequence ID" value="CAL5014051.1"/>
    <property type="molecule type" value="Genomic_DNA"/>
</dbReference>
<gene>
    <name evidence="2" type="ORF">URODEC1_LOCUS71724</name>
</gene>
<reference evidence="2" key="1">
    <citation type="submission" date="2024-10" db="EMBL/GenBank/DDBJ databases">
        <authorList>
            <person name="Ryan C."/>
        </authorList>
    </citation>
    <scope>NUCLEOTIDE SEQUENCE [LARGE SCALE GENOMIC DNA]</scope>
</reference>
<evidence type="ECO:0000256" key="1">
    <source>
        <dbReference type="SAM" id="MobiDB-lite"/>
    </source>
</evidence>
<protein>
    <submittedName>
        <fullName evidence="2">Uncharacterized protein</fullName>
    </submittedName>
</protein>
<dbReference type="Proteomes" id="UP001497457">
    <property type="component" value="Chromosome 28b"/>
</dbReference>